<keyword evidence="2" id="KW-1185">Reference proteome</keyword>
<name>A0A9N9IFS0_9GLOM</name>
<dbReference type="Proteomes" id="UP000789342">
    <property type="component" value="Unassembled WGS sequence"/>
</dbReference>
<dbReference type="OrthoDB" id="2412924at2759"/>
<dbReference type="AlphaFoldDB" id="A0A9N9IFS0"/>
<feature type="non-terminal residue" evidence="1">
    <location>
        <position position="85"/>
    </location>
</feature>
<comment type="caution">
    <text evidence="1">The sequence shown here is derived from an EMBL/GenBank/DDBJ whole genome shotgun (WGS) entry which is preliminary data.</text>
</comment>
<organism evidence="1 2">
    <name type="scientific">Acaulospora morrowiae</name>
    <dbReference type="NCBI Taxonomy" id="94023"/>
    <lineage>
        <taxon>Eukaryota</taxon>
        <taxon>Fungi</taxon>
        <taxon>Fungi incertae sedis</taxon>
        <taxon>Mucoromycota</taxon>
        <taxon>Glomeromycotina</taxon>
        <taxon>Glomeromycetes</taxon>
        <taxon>Diversisporales</taxon>
        <taxon>Acaulosporaceae</taxon>
        <taxon>Acaulospora</taxon>
    </lineage>
</organism>
<gene>
    <name evidence="1" type="ORF">AMORRO_LOCUS14323</name>
</gene>
<evidence type="ECO:0000313" key="2">
    <source>
        <dbReference type="Proteomes" id="UP000789342"/>
    </source>
</evidence>
<sequence length="85" mass="10169">IEALHLQNKMNIEEYIDYLEEKNTEEKLNNLFTYQKSEDKNKEMEEDDSNEIQKITHKDALNAVELLGQYLVQQDLNDINRTEHD</sequence>
<reference evidence="1" key="1">
    <citation type="submission" date="2021-06" db="EMBL/GenBank/DDBJ databases">
        <authorList>
            <person name="Kallberg Y."/>
            <person name="Tangrot J."/>
            <person name="Rosling A."/>
        </authorList>
    </citation>
    <scope>NUCLEOTIDE SEQUENCE</scope>
    <source>
        <strain evidence="1">CL551</strain>
    </source>
</reference>
<accession>A0A9N9IFS0</accession>
<evidence type="ECO:0000313" key="1">
    <source>
        <dbReference type="EMBL" id="CAG8735193.1"/>
    </source>
</evidence>
<protein>
    <submittedName>
        <fullName evidence="1">11836_t:CDS:1</fullName>
    </submittedName>
</protein>
<dbReference type="EMBL" id="CAJVPV010027910">
    <property type="protein sequence ID" value="CAG8735193.1"/>
    <property type="molecule type" value="Genomic_DNA"/>
</dbReference>
<proteinExistence type="predicted"/>
<feature type="non-terminal residue" evidence="1">
    <location>
        <position position="1"/>
    </location>
</feature>